<dbReference type="EMBL" id="QGUI01000358">
    <property type="protein sequence ID" value="PZM96792.1"/>
    <property type="molecule type" value="Genomic_DNA"/>
</dbReference>
<evidence type="ECO:0000256" key="8">
    <source>
        <dbReference type="SAM" id="MobiDB-lite"/>
    </source>
</evidence>
<dbReference type="InterPro" id="IPR023827">
    <property type="entry name" value="Peptidase_S8_Asp-AS"/>
</dbReference>
<feature type="signal peptide" evidence="9">
    <location>
        <begin position="1"/>
        <end position="33"/>
    </location>
</feature>
<evidence type="ECO:0000256" key="7">
    <source>
        <dbReference type="RuleBase" id="RU003355"/>
    </source>
</evidence>
<dbReference type="PROSITE" id="PS00138">
    <property type="entry name" value="SUBTILASE_SER"/>
    <property type="match status" value="1"/>
</dbReference>
<evidence type="ECO:0000256" key="2">
    <source>
        <dbReference type="ARBA" id="ARBA00022670"/>
    </source>
</evidence>
<dbReference type="InterPro" id="IPR023828">
    <property type="entry name" value="Peptidase_S8_Ser-AS"/>
</dbReference>
<dbReference type="InterPro" id="IPR015500">
    <property type="entry name" value="Peptidase_S8_subtilisin-rel"/>
</dbReference>
<feature type="region of interest" description="Disordered" evidence="8">
    <location>
        <begin position="123"/>
        <end position="147"/>
    </location>
</feature>
<evidence type="ECO:0000313" key="11">
    <source>
        <dbReference type="EMBL" id="PZM96792.1"/>
    </source>
</evidence>
<evidence type="ECO:0000256" key="4">
    <source>
        <dbReference type="ARBA" id="ARBA00022825"/>
    </source>
</evidence>
<keyword evidence="4 6" id="KW-0720">Serine protease</keyword>
<dbReference type="PANTHER" id="PTHR43806:SF11">
    <property type="entry name" value="CEREVISIN-RELATED"/>
    <property type="match status" value="1"/>
</dbReference>
<keyword evidence="9" id="KW-0732">Signal</keyword>
<evidence type="ECO:0000256" key="6">
    <source>
        <dbReference type="PROSITE-ProRule" id="PRU01240"/>
    </source>
</evidence>
<dbReference type="Pfam" id="PF00082">
    <property type="entry name" value="Peptidase_S8"/>
    <property type="match status" value="1"/>
</dbReference>
<feature type="active site" description="Charge relay system" evidence="5 6">
    <location>
        <position position="218"/>
    </location>
</feature>
<dbReference type="Gene3D" id="3.40.50.200">
    <property type="entry name" value="Peptidase S8/S53 domain"/>
    <property type="match status" value="1"/>
</dbReference>
<comment type="caution">
    <text evidence="11">The sequence shown here is derived from an EMBL/GenBank/DDBJ whole genome shotgun (WGS) entry which is preliminary data.</text>
</comment>
<reference evidence="11" key="1">
    <citation type="submission" date="2018-05" db="EMBL/GenBank/DDBJ databases">
        <authorList>
            <person name="Lanie J.A."/>
            <person name="Ng W.-L."/>
            <person name="Kazmierczak K.M."/>
            <person name="Andrzejewski T.M."/>
            <person name="Davidsen T.M."/>
            <person name="Wayne K.J."/>
            <person name="Tettelin H."/>
            <person name="Glass J.I."/>
            <person name="Rusch D."/>
            <person name="Podicherti R."/>
            <person name="Tsui H.-C.T."/>
            <person name="Winkler M.E."/>
        </authorList>
    </citation>
    <scope>NUCLEOTIDE SEQUENCE</scope>
    <source>
        <strain evidence="11">ZC4RG45</strain>
    </source>
</reference>
<feature type="chain" id="PRO_5016127352" evidence="9">
    <location>
        <begin position="34"/>
        <end position="488"/>
    </location>
</feature>
<feature type="domain" description="Peptidase S8/S53" evidence="10">
    <location>
        <begin position="170"/>
        <end position="476"/>
    </location>
</feature>
<keyword evidence="2 6" id="KW-0645">Protease</keyword>
<evidence type="ECO:0000256" key="9">
    <source>
        <dbReference type="SAM" id="SignalP"/>
    </source>
</evidence>
<dbReference type="GO" id="GO:0004252">
    <property type="term" value="F:serine-type endopeptidase activity"/>
    <property type="evidence" value="ECO:0007669"/>
    <property type="project" value="UniProtKB-UniRule"/>
</dbReference>
<feature type="active site" description="Charge relay system" evidence="5 6">
    <location>
        <position position="419"/>
    </location>
</feature>
<gene>
    <name evidence="11" type="ORF">DIU77_10210</name>
</gene>
<dbReference type="AlphaFoldDB" id="A0A2W4JBZ1"/>
<protein>
    <submittedName>
        <fullName evidence="11">Peptidase S8</fullName>
    </submittedName>
</protein>
<evidence type="ECO:0000256" key="1">
    <source>
        <dbReference type="ARBA" id="ARBA00011073"/>
    </source>
</evidence>
<evidence type="ECO:0000256" key="5">
    <source>
        <dbReference type="PIRSR" id="PIRSR615500-1"/>
    </source>
</evidence>
<feature type="active site" description="Charge relay system" evidence="5 6">
    <location>
        <position position="178"/>
    </location>
</feature>
<dbReference type="SUPFAM" id="SSF52743">
    <property type="entry name" value="Subtilisin-like"/>
    <property type="match status" value="1"/>
</dbReference>
<dbReference type="PRINTS" id="PR00723">
    <property type="entry name" value="SUBTILISIN"/>
</dbReference>
<dbReference type="InterPro" id="IPR050131">
    <property type="entry name" value="Peptidase_S8_subtilisin-like"/>
</dbReference>
<dbReference type="GO" id="GO:0006508">
    <property type="term" value="P:proteolysis"/>
    <property type="evidence" value="ECO:0007669"/>
    <property type="project" value="UniProtKB-KW"/>
</dbReference>
<sequence>MRASSPARRVGSAAAAAALSAALCVAATAPVSAAPAAATGHHLTGTPVAKVTKADWEKGLRSYFVLADPADVEAAKKAVVDNGGTVFAAYDKIGVVVAHAKGEKFADAVRAVRGVQAVGATRTSDVPRQAYDPPIPKAPTQQQPTEKERLRWDMEQIRADEAWKVTTGSRDVVVGVLDTGVDDQHPDLKENFVAGKSASCAYGRLDRREGAWRDTGSHGTHVARTIAGAKNRGGVGGGAPRGPIAAVRIAEEPTGLFFPENTVCAFMFAGDQRFDVTNNSYYTDPWQFVCPNDVDQAAILDGVRRAVRYAQNRGVLHVAAAGNSDYDLANKTTDSTSPNDSTPIKNRPIGNSCLDIPTEIPGVITVSATGDAGVKASYSNYGVAKIDVAAPGGDPFGGQDRGVYSTVPGGGFGYKAGTSMASPHVAGVVALLASVHPDAGPAELAALLRKQARDVPCPDDDRCTGGKELNSFYGEGEVDAAKAVRTRR</sequence>
<proteinExistence type="inferred from homology"/>
<dbReference type="PROSITE" id="PS51892">
    <property type="entry name" value="SUBTILASE"/>
    <property type="match status" value="1"/>
</dbReference>
<dbReference type="PANTHER" id="PTHR43806">
    <property type="entry name" value="PEPTIDASE S8"/>
    <property type="match status" value="1"/>
</dbReference>
<dbReference type="PROSITE" id="PS00136">
    <property type="entry name" value="SUBTILASE_ASP"/>
    <property type="match status" value="1"/>
</dbReference>
<accession>A0A2W4JBZ1</accession>
<evidence type="ECO:0000256" key="3">
    <source>
        <dbReference type="ARBA" id="ARBA00022801"/>
    </source>
</evidence>
<evidence type="ECO:0000259" key="10">
    <source>
        <dbReference type="Pfam" id="PF00082"/>
    </source>
</evidence>
<organism evidence="11">
    <name type="scientific">Thermocrispum agreste</name>
    <dbReference type="NCBI Taxonomy" id="37925"/>
    <lineage>
        <taxon>Bacteria</taxon>
        <taxon>Bacillati</taxon>
        <taxon>Actinomycetota</taxon>
        <taxon>Actinomycetes</taxon>
        <taxon>Pseudonocardiales</taxon>
        <taxon>Pseudonocardiaceae</taxon>
        <taxon>Thermocrispum</taxon>
    </lineage>
</organism>
<dbReference type="InterPro" id="IPR036852">
    <property type="entry name" value="Peptidase_S8/S53_dom_sf"/>
</dbReference>
<dbReference type="InterPro" id="IPR000209">
    <property type="entry name" value="Peptidase_S8/S53_dom"/>
</dbReference>
<comment type="similarity">
    <text evidence="1 6 7">Belongs to the peptidase S8 family.</text>
</comment>
<keyword evidence="3 6" id="KW-0378">Hydrolase</keyword>
<name>A0A2W4JBZ1_9PSEU</name>